<accession>A0ABD1YHV5</accession>
<protein>
    <submittedName>
        <fullName evidence="1">Uncharacterized protein</fullName>
    </submittedName>
</protein>
<comment type="caution">
    <text evidence="1">The sequence shown here is derived from an EMBL/GenBank/DDBJ whole genome shotgun (WGS) entry which is preliminary data.</text>
</comment>
<organism evidence="1 2">
    <name type="scientific">Riccia fluitans</name>
    <dbReference type="NCBI Taxonomy" id="41844"/>
    <lineage>
        <taxon>Eukaryota</taxon>
        <taxon>Viridiplantae</taxon>
        <taxon>Streptophyta</taxon>
        <taxon>Embryophyta</taxon>
        <taxon>Marchantiophyta</taxon>
        <taxon>Marchantiopsida</taxon>
        <taxon>Marchantiidae</taxon>
        <taxon>Marchantiales</taxon>
        <taxon>Ricciaceae</taxon>
        <taxon>Riccia</taxon>
    </lineage>
</organism>
<reference evidence="1 2" key="1">
    <citation type="submission" date="2024-09" db="EMBL/GenBank/DDBJ databases">
        <title>Chromosome-scale assembly of Riccia fluitans.</title>
        <authorList>
            <person name="Paukszto L."/>
            <person name="Sawicki J."/>
            <person name="Karawczyk K."/>
            <person name="Piernik-Szablinska J."/>
            <person name="Szczecinska M."/>
            <person name="Mazdziarz M."/>
        </authorList>
    </citation>
    <scope>NUCLEOTIDE SEQUENCE [LARGE SCALE GENOMIC DNA]</scope>
    <source>
        <strain evidence="1">Rf_01</strain>
        <tissue evidence="1">Aerial parts of the thallus</tissue>
    </source>
</reference>
<gene>
    <name evidence="1" type="ORF">R1flu_014926</name>
</gene>
<evidence type="ECO:0000313" key="1">
    <source>
        <dbReference type="EMBL" id="KAL2630240.1"/>
    </source>
</evidence>
<dbReference type="EMBL" id="JBHFFA010000004">
    <property type="protein sequence ID" value="KAL2630240.1"/>
    <property type="molecule type" value="Genomic_DNA"/>
</dbReference>
<dbReference type="Proteomes" id="UP001605036">
    <property type="component" value="Unassembled WGS sequence"/>
</dbReference>
<dbReference type="AlphaFoldDB" id="A0ABD1YHV5"/>
<sequence length="104" mass="11355">MTRPAFKCSWQLNKRRSRSLIALEIASRDAGQLAKRLELQTLARIQKVNAAANQAGAKVTELLVKWATTCNNENILLCKADGVRKPDVKMDTGSSSGSNVSNLL</sequence>
<name>A0ABD1YHV5_9MARC</name>
<keyword evidence="2" id="KW-1185">Reference proteome</keyword>
<evidence type="ECO:0000313" key="2">
    <source>
        <dbReference type="Proteomes" id="UP001605036"/>
    </source>
</evidence>
<proteinExistence type="predicted"/>